<evidence type="ECO:0000256" key="3">
    <source>
        <dbReference type="ARBA" id="ARBA00004799"/>
    </source>
</evidence>
<comment type="similarity">
    <text evidence="5 22">Belongs to the folylpolyglutamate synthase family.</text>
</comment>
<evidence type="ECO:0000256" key="21">
    <source>
        <dbReference type="ARBA" id="ARBA00049161"/>
    </source>
</evidence>
<accession>A0A7C5AKC7</accession>
<dbReference type="EC" id="6.3.2.12" evidence="6"/>
<dbReference type="AlphaFoldDB" id="A0A7C5AKC7"/>
<evidence type="ECO:0000256" key="20">
    <source>
        <dbReference type="ARBA" id="ARBA00049035"/>
    </source>
</evidence>
<dbReference type="SUPFAM" id="SSF53623">
    <property type="entry name" value="MurD-like peptide ligases, catalytic domain"/>
    <property type="match status" value="1"/>
</dbReference>
<dbReference type="InterPro" id="IPR036615">
    <property type="entry name" value="Mur_ligase_C_dom_sf"/>
</dbReference>
<name>A0A7C5AKC7_9BACT</name>
<dbReference type="Pfam" id="PF08245">
    <property type="entry name" value="Mur_ligase_M"/>
    <property type="match status" value="1"/>
</dbReference>
<evidence type="ECO:0000256" key="12">
    <source>
        <dbReference type="ARBA" id="ARBA00022840"/>
    </source>
</evidence>
<dbReference type="PANTHER" id="PTHR11136:SF0">
    <property type="entry name" value="DIHYDROFOLATE SYNTHETASE-RELATED"/>
    <property type="match status" value="1"/>
</dbReference>
<evidence type="ECO:0000256" key="1">
    <source>
        <dbReference type="ARBA" id="ARBA00001946"/>
    </source>
</evidence>
<evidence type="ECO:0000256" key="8">
    <source>
        <dbReference type="ARBA" id="ARBA00019357"/>
    </source>
</evidence>
<evidence type="ECO:0000259" key="23">
    <source>
        <dbReference type="Pfam" id="PF02875"/>
    </source>
</evidence>
<keyword evidence="10" id="KW-0479">Metal-binding</keyword>
<evidence type="ECO:0000256" key="4">
    <source>
        <dbReference type="ARBA" id="ARBA00005150"/>
    </source>
</evidence>
<keyword evidence="11 22" id="KW-0547">Nucleotide-binding</keyword>
<dbReference type="GO" id="GO:0046872">
    <property type="term" value="F:metal ion binding"/>
    <property type="evidence" value="ECO:0007669"/>
    <property type="project" value="UniProtKB-KW"/>
</dbReference>
<evidence type="ECO:0000256" key="18">
    <source>
        <dbReference type="ARBA" id="ARBA00047493"/>
    </source>
</evidence>
<evidence type="ECO:0000256" key="16">
    <source>
        <dbReference type="ARBA" id="ARBA00030592"/>
    </source>
</evidence>
<evidence type="ECO:0000256" key="10">
    <source>
        <dbReference type="ARBA" id="ARBA00022723"/>
    </source>
</evidence>
<sequence length="426" mass="46845">MEPFTDLARAEAWVFDLQKYGIKFGLSSTLNLLARLGLSPEEGRYLHVAGTNGKGSVAAMLSAVLTRAGYAVGLFTSPHLVRFAERFRLREEDISPSSLLYLINRVRAAIDESEPPTFFEFATAMAFLYFKESRADPVILETGMGGRLDATNIVHPLVSVITNISMEHQFFLGNTLTAIAGEKAGIIKAGVPLVTYAKQKRVLDLFRQRCAELSAPLFVGGVDFGVRGEPRGGFSYKGFRWRLNGLRVSLPGRHQYKNAALALAVLELLENQGFSLPEAAIREGLAQTRWPGRLERVQEDPRVILDGAHNPAAARILAQALRREPLAGRRFLVVGLMADKDGAGILGPLLPLAHTVIFTRPRYFRAARVEDLARQATTFQGKVLLEPDVGQALHRARNLAGPQDQIVVTGSLYTVGEAKEYLERGR</sequence>
<dbReference type="InterPro" id="IPR001645">
    <property type="entry name" value="Folylpolyglutamate_synth"/>
</dbReference>
<dbReference type="GO" id="GO:0046654">
    <property type="term" value="P:tetrahydrofolate biosynthetic process"/>
    <property type="evidence" value="ECO:0007669"/>
    <property type="project" value="UniProtKB-UniPathway"/>
</dbReference>
<proteinExistence type="inferred from homology"/>
<dbReference type="InterPro" id="IPR036565">
    <property type="entry name" value="Mur-like_cat_sf"/>
</dbReference>
<dbReference type="InterPro" id="IPR018109">
    <property type="entry name" value="Folylpolyglutamate_synth_CS"/>
</dbReference>
<evidence type="ECO:0000313" key="25">
    <source>
        <dbReference type="EMBL" id="HGZ10811.1"/>
    </source>
</evidence>
<dbReference type="InterPro" id="IPR013221">
    <property type="entry name" value="Mur_ligase_cen"/>
</dbReference>
<dbReference type="PIRSF" id="PIRSF001563">
    <property type="entry name" value="Folylpolyglu_synth"/>
    <property type="match status" value="1"/>
</dbReference>
<dbReference type="UniPathway" id="UPA00077">
    <property type="reaction ID" value="UER00157"/>
</dbReference>
<evidence type="ECO:0000256" key="13">
    <source>
        <dbReference type="ARBA" id="ARBA00022842"/>
    </source>
</evidence>
<evidence type="ECO:0000256" key="5">
    <source>
        <dbReference type="ARBA" id="ARBA00008276"/>
    </source>
</evidence>
<dbReference type="GO" id="GO:0004326">
    <property type="term" value="F:tetrahydrofolylpolyglutamate synthase activity"/>
    <property type="evidence" value="ECO:0007669"/>
    <property type="project" value="UniProtKB-EC"/>
</dbReference>
<comment type="pathway">
    <text evidence="4">Cofactor biosynthesis; tetrahydrofolylpolyglutamate biosynthesis.</text>
</comment>
<protein>
    <recommendedName>
        <fullName evidence="8">Dihydrofolate synthase/folylpolyglutamate synthase</fullName>
        <ecNumber evidence="6">6.3.2.12</ecNumber>
        <ecNumber evidence="7">6.3.2.17</ecNumber>
    </recommendedName>
    <alternativeName>
        <fullName evidence="17">Folylpoly-gamma-glutamate synthetase-dihydrofolate synthetase</fullName>
    </alternativeName>
    <alternativeName>
        <fullName evidence="15">Folylpolyglutamate synthetase</fullName>
    </alternativeName>
    <alternativeName>
        <fullName evidence="16">Tetrahydrofolylpolyglutamate synthase</fullName>
    </alternativeName>
</protein>
<comment type="catalytic activity">
    <reaction evidence="18">
        <text>(6S)-5,6,7,8-tetrahydrofolyl-(gamma-L-Glu)(n) + L-glutamate + ATP = (6S)-5,6,7,8-tetrahydrofolyl-(gamma-L-Glu)(n+1) + ADP + phosphate + H(+)</text>
        <dbReference type="Rhea" id="RHEA:10580"/>
        <dbReference type="Rhea" id="RHEA-COMP:14738"/>
        <dbReference type="Rhea" id="RHEA-COMP:14740"/>
        <dbReference type="ChEBI" id="CHEBI:15378"/>
        <dbReference type="ChEBI" id="CHEBI:29985"/>
        <dbReference type="ChEBI" id="CHEBI:30616"/>
        <dbReference type="ChEBI" id="CHEBI:43474"/>
        <dbReference type="ChEBI" id="CHEBI:141005"/>
        <dbReference type="ChEBI" id="CHEBI:456216"/>
        <dbReference type="EC" id="6.3.2.17"/>
    </reaction>
</comment>
<dbReference type="SUPFAM" id="SSF53244">
    <property type="entry name" value="MurD-like peptide ligases, peptide-binding domain"/>
    <property type="match status" value="1"/>
</dbReference>
<evidence type="ECO:0000259" key="24">
    <source>
        <dbReference type="Pfam" id="PF08245"/>
    </source>
</evidence>
<comment type="cofactor">
    <cofactor evidence="1">
        <name>Mg(2+)</name>
        <dbReference type="ChEBI" id="CHEBI:18420"/>
    </cofactor>
</comment>
<organism evidence="25">
    <name type="scientific">Desulfobacca acetoxidans</name>
    <dbReference type="NCBI Taxonomy" id="60893"/>
    <lineage>
        <taxon>Bacteria</taxon>
        <taxon>Pseudomonadati</taxon>
        <taxon>Thermodesulfobacteriota</taxon>
        <taxon>Desulfobaccia</taxon>
        <taxon>Desulfobaccales</taxon>
        <taxon>Desulfobaccaceae</taxon>
        <taxon>Desulfobacca</taxon>
    </lineage>
</organism>
<keyword evidence="9 22" id="KW-0436">Ligase</keyword>
<dbReference type="GO" id="GO:0046656">
    <property type="term" value="P:folic acid biosynthetic process"/>
    <property type="evidence" value="ECO:0007669"/>
    <property type="project" value="UniProtKB-KW"/>
</dbReference>
<dbReference type="EC" id="6.3.2.17" evidence="7"/>
<evidence type="ECO:0000256" key="9">
    <source>
        <dbReference type="ARBA" id="ARBA00022598"/>
    </source>
</evidence>
<feature type="domain" description="Mur ligase central" evidence="24">
    <location>
        <begin position="48"/>
        <end position="265"/>
    </location>
</feature>
<comment type="catalytic activity">
    <reaction evidence="20">
        <text>(6R)-5,10-methylenetetrahydrofolyl-(gamma-L-Glu)(n) + L-glutamate + ATP = (6R)-5,10-methylenetetrahydrofolyl-(gamma-L-Glu)(n+1) + ADP + phosphate + H(+)</text>
        <dbReference type="Rhea" id="RHEA:51912"/>
        <dbReference type="Rhea" id="RHEA-COMP:13257"/>
        <dbReference type="Rhea" id="RHEA-COMP:13258"/>
        <dbReference type="ChEBI" id="CHEBI:15378"/>
        <dbReference type="ChEBI" id="CHEBI:29985"/>
        <dbReference type="ChEBI" id="CHEBI:30616"/>
        <dbReference type="ChEBI" id="CHEBI:43474"/>
        <dbReference type="ChEBI" id="CHEBI:136572"/>
        <dbReference type="ChEBI" id="CHEBI:456216"/>
        <dbReference type="EC" id="6.3.2.17"/>
    </reaction>
</comment>
<dbReference type="PANTHER" id="PTHR11136">
    <property type="entry name" value="FOLYLPOLYGLUTAMATE SYNTHASE-RELATED"/>
    <property type="match status" value="1"/>
</dbReference>
<comment type="pathway">
    <text evidence="3">Cofactor biosynthesis; tetrahydrofolate biosynthesis; 7,8-dihydrofolate from 2-amino-4-hydroxy-6-hydroxymethyl-7,8-dihydropteridine diphosphate and 4-aminobenzoate: step 2/2.</text>
</comment>
<keyword evidence="12 22" id="KW-0067">ATP-binding</keyword>
<comment type="catalytic activity">
    <reaction evidence="21">
        <text>7,8-dihydropteroate + L-glutamate + ATP = 7,8-dihydrofolate + ADP + phosphate + H(+)</text>
        <dbReference type="Rhea" id="RHEA:23584"/>
        <dbReference type="ChEBI" id="CHEBI:15378"/>
        <dbReference type="ChEBI" id="CHEBI:17839"/>
        <dbReference type="ChEBI" id="CHEBI:29985"/>
        <dbReference type="ChEBI" id="CHEBI:30616"/>
        <dbReference type="ChEBI" id="CHEBI:43474"/>
        <dbReference type="ChEBI" id="CHEBI:57451"/>
        <dbReference type="ChEBI" id="CHEBI:456216"/>
        <dbReference type="EC" id="6.3.2.12"/>
    </reaction>
</comment>
<dbReference type="PROSITE" id="PS01012">
    <property type="entry name" value="FOLYLPOLYGLU_SYNT_2"/>
    <property type="match status" value="1"/>
</dbReference>
<evidence type="ECO:0000256" key="17">
    <source>
        <dbReference type="ARBA" id="ARBA00032510"/>
    </source>
</evidence>
<evidence type="ECO:0000256" key="15">
    <source>
        <dbReference type="ARBA" id="ARBA00030048"/>
    </source>
</evidence>
<dbReference type="FunFam" id="3.40.1190.10:FF:000011">
    <property type="entry name" value="Folylpolyglutamate synthase/dihydrofolate synthase"/>
    <property type="match status" value="1"/>
</dbReference>
<dbReference type="EMBL" id="DTKJ01000012">
    <property type="protein sequence ID" value="HGZ10811.1"/>
    <property type="molecule type" value="Genomic_DNA"/>
</dbReference>
<comment type="function">
    <text evidence="2">Functions in two distinct reactions of the de novo folate biosynthetic pathway. Catalyzes the addition of a glutamate residue to dihydropteroate (7,8-dihydropteroate or H2Pte) to form dihydrofolate (7,8-dihydrofolate monoglutamate or H2Pte-Glu). Also catalyzes successive additions of L-glutamate to tetrahydrofolate or 10-formyltetrahydrofolate or 5,10-methylenetetrahydrofolate, leading to folylpolyglutamate derivatives.</text>
</comment>
<dbReference type="InterPro" id="IPR004101">
    <property type="entry name" value="Mur_ligase_C"/>
</dbReference>
<dbReference type="GO" id="GO:0008841">
    <property type="term" value="F:dihydrofolate synthase activity"/>
    <property type="evidence" value="ECO:0007669"/>
    <property type="project" value="UniProtKB-EC"/>
</dbReference>
<dbReference type="NCBIfam" id="TIGR01499">
    <property type="entry name" value="folC"/>
    <property type="match status" value="1"/>
</dbReference>
<evidence type="ECO:0000256" key="7">
    <source>
        <dbReference type="ARBA" id="ARBA00013025"/>
    </source>
</evidence>
<gene>
    <name evidence="25" type="ORF">ENW48_01165</name>
</gene>
<dbReference type="GO" id="GO:0005524">
    <property type="term" value="F:ATP binding"/>
    <property type="evidence" value="ECO:0007669"/>
    <property type="project" value="UniProtKB-KW"/>
</dbReference>
<evidence type="ECO:0000256" key="11">
    <source>
        <dbReference type="ARBA" id="ARBA00022741"/>
    </source>
</evidence>
<comment type="catalytic activity">
    <reaction evidence="19">
        <text>10-formyltetrahydrofolyl-(gamma-L-Glu)(n) + L-glutamate + ATP = 10-formyltetrahydrofolyl-(gamma-L-Glu)(n+1) + ADP + phosphate + H(+)</text>
        <dbReference type="Rhea" id="RHEA:51904"/>
        <dbReference type="Rhea" id="RHEA-COMP:13088"/>
        <dbReference type="Rhea" id="RHEA-COMP:14300"/>
        <dbReference type="ChEBI" id="CHEBI:15378"/>
        <dbReference type="ChEBI" id="CHEBI:29985"/>
        <dbReference type="ChEBI" id="CHEBI:30616"/>
        <dbReference type="ChEBI" id="CHEBI:43474"/>
        <dbReference type="ChEBI" id="CHEBI:134413"/>
        <dbReference type="ChEBI" id="CHEBI:456216"/>
        <dbReference type="EC" id="6.3.2.17"/>
    </reaction>
</comment>
<keyword evidence="14" id="KW-0289">Folate biosynthesis</keyword>
<evidence type="ECO:0000256" key="14">
    <source>
        <dbReference type="ARBA" id="ARBA00022909"/>
    </source>
</evidence>
<dbReference type="Gene3D" id="3.40.1190.10">
    <property type="entry name" value="Mur-like, catalytic domain"/>
    <property type="match status" value="1"/>
</dbReference>
<evidence type="ECO:0000256" key="2">
    <source>
        <dbReference type="ARBA" id="ARBA00002714"/>
    </source>
</evidence>
<comment type="caution">
    <text evidence="25">The sequence shown here is derived from an EMBL/GenBank/DDBJ whole genome shotgun (WGS) entry which is preliminary data.</text>
</comment>
<keyword evidence="13" id="KW-0460">Magnesium</keyword>
<feature type="domain" description="Mur ligase C-terminal" evidence="23">
    <location>
        <begin position="292"/>
        <end position="411"/>
    </location>
</feature>
<dbReference type="Gene3D" id="3.90.190.20">
    <property type="entry name" value="Mur ligase, C-terminal domain"/>
    <property type="match status" value="1"/>
</dbReference>
<reference evidence="25" key="1">
    <citation type="journal article" date="2020" name="mSystems">
        <title>Genome- and Community-Level Interaction Insights into Carbon Utilization and Element Cycling Functions of Hydrothermarchaeota in Hydrothermal Sediment.</title>
        <authorList>
            <person name="Zhou Z."/>
            <person name="Liu Y."/>
            <person name="Xu W."/>
            <person name="Pan J."/>
            <person name="Luo Z.H."/>
            <person name="Li M."/>
        </authorList>
    </citation>
    <scope>NUCLEOTIDE SEQUENCE [LARGE SCALE GENOMIC DNA]</scope>
    <source>
        <strain evidence="25">SpSt-853</strain>
    </source>
</reference>
<evidence type="ECO:0000256" key="6">
    <source>
        <dbReference type="ARBA" id="ARBA00013023"/>
    </source>
</evidence>
<evidence type="ECO:0000256" key="19">
    <source>
        <dbReference type="ARBA" id="ARBA00047808"/>
    </source>
</evidence>
<dbReference type="Pfam" id="PF02875">
    <property type="entry name" value="Mur_ligase_C"/>
    <property type="match status" value="1"/>
</dbReference>
<dbReference type="GO" id="GO:0005737">
    <property type="term" value="C:cytoplasm"/>
    <property type="evidence" value="ECO:0007669"/>
    <property type="project" value="TreeGrafter"/>
</dbReference>
<evidence type="ECO:0000256" key="22">
    <source>
        <dbReference type="PIRNR" id="PIRNR001563"/>
    </source>
</evidence>